<dbReference type="EMBL" id="LR796190">
    <property type="protein sequence ID" value="CAB4124522.1"/>
    <property type="molecule type" value="Genomic_DNA"/>
</dbReference>
<dbReference type="EMBL" id="LR796166">
    <property type="protein sequence ID" value="CAB4122417.1"/>
    <property type="molecule type" value="Genomic_DNA"/>
</dbReference>
<gene>
    <name evidence="3" type="ORF">UFOVP234_57</name>
    <name evidence="1" type="ORF">UFOVP35_15</name>
    <name evidence="2" type="ORF">UFOVP52_32</name>
</gene>
<protein>
    <submittedName>
        <fullName evidence="3">Uncharacterized protein</fullName>
    </submittedName>
</protein>
<evidence type="ECO:0000313" key="2">
    <source>
        <dbReference type="EMBL" id="CAB4124522.1"/>
    </source>
</evidence>
<evidence type="ECO:0000313" key="1">
    <source>
        <dbReference type="EMBL" id="CAB4122417.1"/>
    </source>
</evidence>
<sequence length="71" mass="8470">MQKLPNFDFSAVKTISGMLTSLEEQVRLLATYVDDCDPLDDDDRDELLENIEWVKRFYEITERRIVDDDRE</sequence>
<evidence type="ECO:0000313" key="3">
    <source>
        <dbReference type="EMBL" id="CAB5219875.1"/>
    </source>
</evidence>
<organism evidence="3">
    <name type="scientific">uncultured Caudovirales phage</name>
    <dbReference type="NCBI Taxonomy" id="2100421"/>
    <lineage>
        <taxon>Viruses</taxon>
        <taxon>Duplodnaviria</taxon>
        <taxon>Heunggongvirae</taxon>
        <taxon>Uroviricota</taxon>
        <taxon>Caudoviricetes</taxon>
        <taxon>Peduoviridae</taxon>
        <taxon>Maltschvirus</taxon>
        <taxon>Maltschvirus maltsch</taxon>
    </lineage>
</organism>
<proteinExistence type="predicted"/>
<accession>A0A6J7WSW1</accession>
<reference evidence="3" key="1">
    <citation type="submission" date="2020-05" db="EMBL/GenBank/DDBJ databases">
        <authorList>
            <person name="Chiriac C."/>
            <person name="Salcher M."/>
            <person name="Ghai R."/>
            <person name="Kavagutti S V."/>
        </authorList>
    </citation>
    <scope>NUCLEOTIDE SEQUENCE</scope>
</reference>
<dbReference type="EMBL" id="LR798280">
    <property type="protein sequence ID" value="CAB5219875.1"/>
    <property type="molecule type" value="Genomic_DNA"/>
</dbReference>
<name>A0A6J7WSW1_9CAUD</name>